<dbReference type="GO" id="GO:0015418">
    <property type="term" value="F:ABC-type quaternary ammonium compound transporting activity"/>
    <property type="evidence" value="ECO:0007669"/>
    <property type="project" value="UniProtKB-EC"/>
</dbReference>
<comment type="similarity">
    <text evidence="1 8">Belongs to the ABC transporter superfamily.</text>
</comment>
<keyword evidence="12" id="KW-1185">Reference proteome</keyword>
<dbReference type="InterPro" id="IPR005892">
    <property type="entry name" value="Gly-betaine_transp_ATP-bd"/>
</dbReference>
<dbReference type="SUPFAM" id="SSF54631">
    <property type="entry name" value="CBS-domain pair"/>
    <property type="match status" value="1"/>
</dbReference>
<evidence type="ECO:0000256" key="3">
    <source>
        <dbReference type="ARBA" id="ARBA00022737"/>
    </source>
</evidence>
<name>D7CL35_SYNLT</name>
<keyword evidence="8" id="KW-1003">Cell membrane</keyword>
<keyword evidence="2 8" id="KW-0813">Transport</keyword>
<sequence length="373" mass="41374">MVKFKAVSKDYNGHIAVKNLNLEVEEGELVVLIGPSGCGKTTTLKMVNRLVEPTEGDILVNGKNVRDVDPVALRRQIGYVIQQIGLFPHMTVEENITVVPRLLEWPATKSRARAHELLEMAGMDPDVYANRYPNELSGGQQQRIGVLRALAADPPLILMDEPFGALDPISREALQDELKNLQKRLRKTIIFVTHDIDEALKLADRVVVMKEGQVIQVATPEDLLRKPADDFVASFVGKNRRGNYALLTVEQVMHLNPVTVLPSMGLAECLALMKRKRVDTVLVVDEEGVLVGGVSIEDLDREHQRVYRIGEIADHNLVTVLNSTSAKDAFDLMVGGKLKYLPVVDAQRHLRGLVTRTSMVNAMASVVWGDEND</sequence>
<dbReference type="NCBIfam" id="TIGR01186">
    <property type="entry name" value="proV"/>
    <property type="match status" value="1"/>
</dbReference>
<evidence type="ECO:0000259" key="9">
    <source>
        <dbReference type="PROSITE" id="PS50893"/>
    </source>
</evidence>
<dbReference type="InterPro" id="IPR027417">
    <property type="entry name" value="P-loop_NTPase"/>
</dbReference>
<dbReference type="PROSITE" id="PS00211">
    <property type="entry name" value="ABC_TRANSPORTER_1"/>
    <property type="match status" value="1"/>
</dbReference>
<evidence type="ECO:0000256" key="1">
    <source>
        <dbReference type="ARBA" id="ARBA00005417"/>
    </source>
</evidence>
<dbReference type="PANTHER" id="PTHR43117">
    <property type="entry name" value="OSMOPROTECTANT IMPORT ATP-BINDING PROTEIN OSMV"/>
    <property type="match status" value="1"/>
</dbReference>
<dbReference type="Proteomes" id="UP000000378">
    <property type="component" value="Chromosome"/>
</dbReference>
<evidence type="ECO:0000313" key="11">
    <source>
        <dbReference type="EMBL" id="ADI01420.1"/>
    </source>
</evidence>
<keyword evidence="8" id="KW-0997">Cell inner membrane</keyword>
<keyword evidence="8" id="KW-0472">Membrane</keyword>
<gene>
    <name evidence="11" type="ordered locus">Slip_0636</name>
</gene>
<dbReference type="PROSITE" id="PS50893">
    <property type="entry name" value="ABC_TRANSPORTER_2"/>
    <property type="match status" value="1"/>
</dbReference>
<dbReference type="SMART" id="SM00382">
    <property type="entry name" value="AAA"/>
    <property type="match status" value="1"/>
</dbReference>
<feature type="domain" description="CBS" evidence="10">
    <location>
        <begin position="313"/>
        <end position="373"/>
    </location>
</feature>
<protein>
    <recommendedName>
        <fullName evidence="8">Quaternary amine transport ATP-binding protein</fullName>
        <ecNumber evidence="8">7.6.2.9</ecNumber>
    </recommendedName>
</protein>
<dbReference type="FunFam" id="3.40.50.300:FF:000425">
    <property type="entry name" value="Probable ABC transporter, ATP-binding subunit"/>
    <property type="match status" value="1"/>
</dbReference>
<dbReference type="eggNOG" id="COG1125">
    <property type="taxonomic scope" value="Bacteria"/>
</dbReference>
<evidence type="ECO:0000256" key="6">
    <source>
        <dbReference type="ARBA" id="ARBA00023122"/>
    </source>
</evidence>
<keyword evidence="5 8" id="KW-0067">ATP-binding</keyword>
<dbReference type="STRING" id="643648.Slip_0636"/>
<dbReference type="CDD" id="cd03295">
    <property type="entry name" value="ABC_OpuCA_Osmoprotection"/>
    <property type="match status" value="1"/>
</dbReference>
<dbReference type="SUPFAM" id="SSF52540">
    <property type="entry name" value="P-loop containing nucleoside triphosphate hydrolases"/>
    <property type="match status" value="1"/>
</dbReference>
<dbReference type="GO" id="GO:0006865">
    <property type="term" value="P:amino acid transport"/>
    <property type="evidence" value="ECO:0007669"/>
    <property type="project" value="UniProtKB-UniRule"/>
</dbReference>
<dbReference type="InterPro" id="IPR003439">
    <property type="entry name" value="ABC_transporter-like_ATP-bd"/>
</dbReference>
<dbReference type="InterPro" id="IPR046342">
    <property type="entry name" value="CBS_dom_sf"/>
</dbReference>
<dbReference type="AlphaFoldDB" id="D7CL35"/>
<dbReference type="PROSITE" id="PS51371">
    <property type="entry name" value="CBS"/>
    <property type="match status" value="2"/>
</dbReference>
<evidence type="ECO:0000256" key="4">
    <source>
        <dbReference type="ARBA" id="ARBA00022741"/>
    </source>
</evidence>
<dbReference type="GO" id="GO:0031460">
    <property type="term" value="P:glycine betaine transport"/>
    <property type="evidence" value="ECO:0007669"/>
    <property type="project" value="InterPro"/>
</dbReference>
<dbReference type="RefSeq" id="WP_013174822.1">
    <property type="nucleotide sequence ID" value="NC_014220.1"/>
</dbReference>
<proteinExistence type="inferred from homology"/>
<evidence type="ECO:0000256" key="2">
    <source>
        <dbReference type="ARBA" id="ARBA00022448"/>
    </source>
</evidence>
<comment type="subunit">
    <text evidence="8">The complex is probably composed of two ATP-binding proteins, two transmembrane proteins and a solute-binding protein.</text>
</comment>
<reference evidence="11 12" key="2">
    <citation type="journal article" date="2010" name="Stand. Genomic Sci.">
        <title>Complete genome sequence of Syntrophothermus lipocalidus type strain (TGB-C1).</title>
        <authorList>
            <person name="Djao O.D."/>
            <person name="Zhang X."/>
            <person name="Lucas S."/>
            <person name="Lapidus A."/>
            <person name="Del Rio T.G."/>
            <person name="Nolan M."/>
            <person name="Tice H."/>
            <person name="Cheng J.F."/>
            <person name="Han C."/>
            <person name="Tapia R."/>
            <person name="Goodwin L."/>
            <person name="Pitluck S."/>
            <person name="Liolios K."/>
            <person name="Ivanova N."/>
            <person name="Mavromatis K."/>
            <person name="Mikhailova N."/>
            <person name="Ovchinnikova G."/>
            <person name="Pati A."/>
            <person name="Brambilla E."/>
            <person name="Chen A."/>
            <person name="Palaniappan K."/>
            <person name="Land M."/>
            <person name="Hauser L."/>
            <person name="Chang Y.J."/>
            <person name="Jeffries C.D."/>
            <person name="Rohde M."/>
            <person name="Sikorski J."/>
            <person name="Spring S."/>
            <person name="Goker M."/>
            <person name="Detter J.C."/>
            <person name="Woyke T."/>
            <person name="Bristow J."/>
            <person name="Eisen J.A."/>
            <person name="Markowitz V."/>
            <person name="Hugenholtz P."/>
            <person name="Kyrpides N.C."/>
            <person name="Klenk H.P."/>
        </authorList>
    </citation>
    <scope>NUCLEOTIDE SEQUENCE [LARGE SCALE GENOMIC DNA]</scope>
    <source>
        <strain evidence="12">DSM 12680 / TGB-C1</strain>
    </source>
</reference>
<dbReference type="Pfam" id="PF00571">
    <property type="entry name" value="CBS"/>
    <property type="match status" value="2"/>
</dbReference>
<dbReference type="PANTHER" id="PTHR43117:SF3">
    <property type="entry name" value="CHOLINE TRANSPORT ATP-BINDING PROTEIN OPUBA"/>
    <property type="match status" value="1"/>
</dbReference>
<dbReference type="InterPro" id="IPR000644">
    <property type="entry name" value="CBS_dom"/>
</dbReference>
<dbReference type="Gene3D" id="3.10.580.10">
    <property type="entry name" value="CBS-domain"/>
    <property type="match status" value="1"/>
</dbReference>
<dbReference type="GO" id="GO:0005886">
    <property type="term" value="C:plasma membrane"/>
    <property type="evidence" value="ECO:0007669"/>
    <property type="project" value="UniProtKB-SubCell"/>
</dbReference>
<evidence type="ECO:0000256" key="5">
    <source>
        <dbReference type="ARBA" id="ARBA00022840"/>
    </source>
</evidence>
<keyword evidence="6 7" id="KW-0129">CBS domain</keyword>
<feature type="domain" description="ABC transporter" evidence="9">
    <location>
        <begin position="2"/>
        <end position="236"/>
    </location>
</feature>
<dbReference type="eggNOG" id="COG0517">
    <property type="taxonomic scope" value="Bacteria"/>
</dbReference>
<keyword evidence="3" id="KW-0677">Repeat</keyword>
<dbReference type="SMART" id="SM00116">
    <property type="entry name" value="CBS"/>
    <property type="match status" value="2"/>
</dbReference>
<dbReference type="InterPro" id="IPR017871">
    <property type="entry name" value="ABC_transporter-like_CS"/>
</dbReference>
<dbReference type="InterPro" id="IPR003593">
    <property type="entry name" value="AAA+_ATPase"/>
</dbReference>
<evidence type="ECO:0000259" key="10">
    <source>
        <dbReference type="PROSITE" id="PS51371"/>
    </source>
</evidence>
<dbReference type="EC" id="7.6.2.9" evidence="8"/>
<dbReference type="Gene3D" id="3.40.50.300">
    <property type="entry name" value="P-loop containing nucleotide triphosphate hydrolases"/>
    <property type="match status" value="1"/>
</dbReference>
<feature type="domain" description="CBS" evidence="10">
    <location>
        <begin position="253"/>
        <end position="312"/>
    </location>
</feature>
<comment type="subcellular location">
    <subcellularLocation>
        <location evidence="8">Cell inner membrane</location>
        <topology evidence="8">Peripheral membrane protein</topology>
    </subcellularLocation>
</comment>
<dbReference type="GO" id="GO:0016887">
    <property type="term" value="F:ATP hydrolysis activity"/>
    <property type="evidence" value="ECO:0007669"/>
    <property type="project" value="UniProtKB-UniRule"/>
</dbReference>
<dbReference type="HOGENOM" id="CLU_000604_2_2_9"/>
<dbReference type="Pfam" id="PF00005">
    <property type="entry name" value="ABC_tran"/>
    <property type="match status" value="1"/>
</dbReference>
<organism evidence="11 12">
    <name type="scientific">Syntrophothermus lipocalidus (strain DSM 12680 / TGB-C1)</name>
    <dbReference type="NCBI Taxonomy" id="643648"/>
    <lineage>
        <taxon>Bacteria</taxon>
        <taxon>Bacillati</taxon>
        <taxon>Bacillota</taxon>
        <taxon>Clostridia</taxon>
        <taxon>Eubacteriales</taxon>
        <taxon>Syntrophomonadaceae</taxon>
        <taxon>Syntrophothermus</taxon>
    </lineage>
</organism>
<reference evidence="12" key="1">
    <citation type="journal article" date="2010" name="Stand. Genomic Sci.">
        <title>Complete genome sequence of Syntrophothermus lipocalidus type strain (TGB-C1T).</title>
        <authorList>
            <consortium name="US DOE Joint Genome Institute (JGI-PGF)"/>
            <person name="Djao O."/>
            <person name="Zhang X."/>
            <person name="Lucas S."/>
            <person name="Lapidus A."/>
            <person name="Glavina Del Rio T."/>
            <person name="Nolan M."/>
            <person name="Tice H."/>
            <person name="Cheng J."/>
            <person name="Han C."/>
            <person name="Tapia R."/>
            <person name="Goodwin L."/>
            <person name="Pitluck S."/>
            <person name="Liolios K."/>
            <person name="Ivanova N."/>
            <person name="Mavromatis K."/>
            <person name="Mikhailova N."/>
            <person name="Ovchinnikova G."/>
            <person name="Pati A."/>
            <person name="Brambilla E."/>
            <person name="Chen A."/>
            <person name="Palaniappan K."/>
            <person name="Land M."/>
            <person name="Hauser L."/>
            <person name="Chang Y."/>
            <person name="Jeffries C."/>
            <person name="Rohde M."/>
            <person name="Sikorski J."/>
            <person name="Spring S."/>
            <person name="Goker M."/>
            <person name="Detter J."/>
            <person name="Woyke T."/>
            <person name="Bristow J."/>
            <person name="Eisen J."/>
            <person name="Markowitz V."/>
            <person name="Hugenholtz P."/>
            <person name="Kyrpides N."/>
            <person name="Klenk H."/>
        </authorList>
    </citation>
    <scope>NUCLEOTIDE SEQUENCE [LARGE SCALE GENOMIC DNA]</scope>
    <source>
        <strain evidence="12">DSM 12680 / TGB-C1</strain>
    </source>
</reference>
<dbReference type="EMBL" id="CP002048">
    <property type="protein sequence ID" value="ADI01420.1"/>
    <property type="molecule type" value="Genomic_DNA"/>
</dbReference>
<accession>D7CL35</accession>
<comment type="catalytic activity">
    <reaction evidence="8">
        <text>a quaternary ammonium(out) + ATP + H2O = a quaternary ammonium(in) + ADP + phosphate + H(+)</text>
        <dbReference type="Rhea" id="RHEA:11036"/>
        <dbReference type="ChEBI" id="CHEBI:15377"/>
        <dbReference type="ChEBI" id="CHEBI:15378"/>
        <dbReference type="ChEBI" id="CHEBI:30616"/>
        <dbReference type="ChEBI" id="CHEBI:35267"/>
        <dbReference type="ChEBI" id="CHEBI:43474"/>
        <dbReference type="ChEBI" id="CHEBI:456216"/>
    </reaction>
</comment>
<evidence type="ECO:0000256" key="7">
    <source>
        <dbReference type="PROSITE-ProRule" id="PRU00703"/>
    </source>
</evidence>
<keyword evidence="4 8" id="KW-0547">Nucleotide-binding</keyword>
<dbReference type="KEGG" id="slp:Slip_0636"/>
<evidence type="ECO:0000256" key="8">
    <source>
        <dbReference type="RuleBase" id="RU369116"/>
    </source>
</evidence>
<dbReference type="OrthoDB" id="9802264at2"/>
<dbReference type="GO" id="GO:0005524">
    <property type="term" value="F:ATP binding"/>
    <property type="evidence" value="ECO:0007669"/>
    <property type="project" value="UniProtKB-UniRule"/>
</dbReference>
<evidence type="ECO:0000313" key="12">
    <source>
        <dbReference type="Proteomes" id="UP000000378"/>
    </source>
</evidence>